<dbReference type="NCBIfam" id="TIGR02473">
    <property type="entry name" value="flagell_FliJ"/>
    <property type="match status" value="1"/>
</dbReference>
<protein>
    <recommendedName>
        <fullName evidence="3">Flagellar FliJ protein</fullName>
    </recommendedName>
</protein>
<keyword evidence="10" id="KW-1006">Bacterial flagellum protein export</keyword>
<keyword evidence="4" id="KW-0813">Transport</keyword>
<dbReference type="EMBL" id="FNLL01000002">
    <property type="protein sequence ID" value="SDT85900.1"/>
    <property type="molecule type" value="Genomic_DNA"/>
</dbReference>
<evidence type="ECO:0000256" key="8">
    <source>
        <dbReference type="ARBA" id="ARBA00022927"/>
    </source>
</evidence>
<evidence type="ECO:0000256" key="7">
    <source>
        <dbReference type="ARBA" id="ARBA00022795"/>
    </source>
</evidence>
<dbReference type="GO" id="GO:0005886">
    <property type="term" value="C:plasma membrane"/>
    <property type="evidence" value="ECO:0007669"/>
    <property type="project" value="UniProtKB-SubCell"/>
</dbReference>
<comment type="similarity">
    <text evidence="2">Belongs to the FliJ family.</text>
</comment>
<dbReference type="GO" id="GO:0071973">
    <property type="term" value="P:bacterial-type flagellum-dependent cell motility"/>
    <property type="evidence" value="ECO:0007669"/>
    <property type="project" value="InterPro"/>
</dbReference>
<keyword evidence="5" id="KW-1003">Cell membrane</keyword>
<evidence type="ECO:0000313" key="11">
    <source>
        <dbReference type="EMBL" id="SDT85900.1"/>
    </source>
</evidence>
<keyword evidence="9" id="KW-0472">Membrane</keyword>
<evidence type="ECO:0000256" key="10">
    <source>
        <dbReference type="ARBA" id="ARBA00023225"/>
    </source>
</evidence>
<organism evidence="11 12">
    <name type="scientific">Desulfobacula phenolica</name>
    <dbReference type="NCBI Taxonomy" id="90732"/>
    <lineage>
        <taxon>Bacteria</taxon>
        <taxon>Pseudomonadati</taxon>
        <taxon>Thermodesulfobacteriota</taxon>
        <taxon>Desulfobacteria</taxon>
        <taxon>Desulfobacterales</taxon>
        <taxon>Desulfobacteraceae</taxon>
        <taxon>Desulfobacula</taxon>
    </lineage>
</organism>
<dbReference type="InterPro" id="IPR053716">
    <property type="entry name" value="Flag_assembly_chemotaxis_eff"/>
</dbReference>
<evidence type="ECO:0000256" key="5">
    <source>
        <dbReference type="ARBA" id="ARBA00022475"/>
    </source>
</evidence>
<evidence type="ECO:0000256" key="1">
    <source>
        <dbReference type="ARBA" id="ARBA00004413"/>
    </source>
</evidence>
<keyword evidence="11" id="KW-0282">Flagellum</keyword>
<gene>
    <name evidence="11" type="ORF">SAMN04487931_102110</name>
</gene>
<keyword evidence="8" id="KW-0653">Protein transport</keyword>
<evidence type="ECO:0000256" key="3">
    <source>
        <dbReference type="ARBA" id="ARBA00020392"/>
    </source>
</evidence>
<dbReference type="GO" id="GO:0009288">
    <property type="term" value="C:bacterial-type flagellum"/>
    <property type="evidence" value="ECO:0007669"/>
    <property type="project" value="InterPro"/>
</dbReference>
<proteinExistence type="inferred from homology"/>
<keyword evidence="6" id="KW-0145">Chemotaxis</keyword>
<evidence type="ECO:0000313" key="12">
    <source>
        <dbReference type="Proteomes" id="UP000199608"/>
    </source>
</evidence>
<sequence>MKRFEFKLQPLLNYRKYLEQVARQNTAKASMDVENCEKQIAYLKQTYDQKSEKIEGIVANGVNAFEFRLHHQYLNAVESSIKDEKSRKIKLKKILQEKLLELKKRSVDKKAMELYREKLKDEYTQEVLKIEQKELDEISSIKTARKLSNETI</sequence>
<name>A0A1H2DSP4_9BACT</name>
<dbReference type="GO" id="GO:0044781">
    <property type="term" value="P:bacterial-type flagellum organization"/>
    <property type="evidence" value="ECO:0007669"/>
    <property type="project" value="UniProtKB-KW"/>
</dbReference>
<keyword evidence="7" id="KW-1005">Bacterial flagellum biogenesis</keyword>
<evidence type="ECO:0000256" key="9">
    <source>
        <dbReference type="ARBA" id="ARBA00023136"/>
    </source>
</evidence>
<dbReference type="InterPro" id="IPR012823">
    <property type="entry name" value="Flagell_FliJ"/>
</dbReference>
<dbReference type="RefSeq" id="WP_092230291.1">
    <property type="nucleotide sequence ID" value="NZ_FNLL01000002.1"/>
</dbReference>
<dbReference type="GO" id="GO:0015031">
    <property type="term" value="P:protein transport"/>
    <property type="evidence" value="ECO:0007669"/>
    <property type="project" value="UniProtKB-KW"/>
</dbReference>
<reference evidence="12" key="1">
    <citation type="submission" date="2016-10" db="EMBL/GenBank/DDBJ databases">
        <authorList>
            <person name="Varghese N."/>
            <person name="Submissions S."/>
        </authorList>
    </citation>
    <scope>NUCLEOTIDE SEQUENCE [LARGE SCALE GENOMIC DNA]</scope>
    <source>
        <strain evidence="12">DSM 3384</strain>
    </source>
</reference>
<dbReference type="Pfam" id="PF02050">
    <property type="entry name" value="FliJ"/>
    <property type="match status" value="1"/>
</dbReference>
<accession>A0A1H2DSP4</accession>
<comment type="subcellular location">
    <subcellularLocation>
        <location evidence="1">Cell membrane</location>
        <topology evidence="1">Peripheral membrane protein</topology>
        <orientation evidence="1">Cytoplasmic side</orientation>
    </subcellularLocation>
</comment>
<evidence type="ECO:0000256" key="6">
    <source>
        <dbReference type="ARBA" id="ARBA00022500"/>
    </source>
</evidence>
<dbReference type="Proteomes" id="UP000199608">
    <property type="component" value="Unassembled WGS sequence"/>
</dbReference>
<evidence type="ECO:0000256" key="2">
    <source>
        <dbReference type="ARBA" id="ARBA00010004"/>
    </source>
</evidence>
<evidence type="ECO:0000256" key="4">
    <source>
        <dbReference type="ARBA" id="ARBA00022448"/>
    </source>
</evidence>
<keyword evidence="11" id="KW-0966">Cell projection</keyword>
<dbReference type="Gene3D" id="1.10.287.1700">
    <property type="match status" value="1"/>
</dbReference>
<keyword evidence="11" id="KW-0969">Cilium</keyword>
<dbReference type="GO" id="GO:0006935">
    <property type="term" value="P:chemotaxis"/>
    <property type="evidence" value="ECO:0007669"/>
    <property type="project" value="UniProtKB-KW"/>
</dbReference>
<keyword evidence="12" id="KW-1185">Reference proteome</keyword>
<dbReference type="AlphaFoldDB" id="A0A1H2DSP4"/>